<reference evidence="3 4" key="1">
    <citation type="submission" date="2018-05" db="EMBL/GenBank/DDBJ databases">
        <title>Complete genome sequence of Arcticibacterium luteifluviistationis SM1504T, a cytophagaceae bacterium isolated from Arctic surface seawater.</title>
        <authorList>
            <person name="Li Y."/>
            <person name="Qin Q.-L."/>
        </authorList>
    </citation>
    <scope>NUCLEOTIDE SEQUENCE [LARGE SCALE GENOMIC DNA]</scope>
    <source>
        <strain evidence="3 4">SM1504</strain>
    </source>
</reference>
<dbReference type="PROSITE" id="PS51257">
    <property type="entry name" value="PROKAR_LIPOPROTEIN"/>
    <property type="match status" value="1"/>
</dbReference>
<dbReference type="AlphaFoldDB" id="A0A2Z4GER8"/>
<dbReference type="EMBL" id="CP029480">
    <property type="protein sequence ID" value="AWV99525.1"/>
    <property type="molecule type" value="Genomic_DNA"/>
</dbReference>
<dbReference type="Gene3D" id="3.40.710.10">
    <property type="entry name" value="DD-peptidase/beta-lactamase superfamily"/>
    <property type="match status" value="2"/>
</dbReference>
<evidence type="ECO:0000256" key="2">
    <source>
        <dbReference type="ARBA" id="ARBA00022801"/>
    </source>
</evidence>
<accession>A0A2Z4GER8</accession>
<gene>
    <name evidence="3" type="ORF">DJ013_15670</name>
</gene>
<evidence type="ECO:0000313" key="4">
    <source>
        <dbReference type="Proteomes" id="UP000249873"/>
    </source>
</evidence>
<dbReference type="GO" id="GO:0004185">
    <property type="term" value="F:serine-type carboxypeptidase activity"/>
    <property type="evidence" value="ECO:0007669"/>
    <property type="project" value="InterPro"/>
</dbReference>
<dbReference type="PANTHER" id="PTHR30023">
    <property type="entry name" value="D-ALANYL-D-ALANINE CARBOXYPEPTIDASE"/>
    <property type="match status" value="1"/>
</dbReference>
<dbReference type="PANTHER" id="PTHR30023:SF0">
    <property type="entry name" value="PENICILLIN-SENSITIVE CARBOXYPEPTIDASE A"/>
    <property type="match status" value="1"/>
</dbReference>
<keyword evidence="4" id="KW-1185">Reference proteome</keyword>
<organism evidence="3 4">
    <name type="scientific">Arcticibacterium luteifluviistationis</name>
    <dbReference type="NCBI Taxonomy" id="1784714"/>
    <lineage>
        <taxon>Bacteria</taxon>
        <taxon>Pseudomonadati</taxon>
        <taxon>Bacteroidota</taxon>
        <taxon>Cytophagia</taxon>
        <taxon>Cytophagales</taxon>
        <taxon>Leadbetterellaceae</taxon>
        <taxon>Arcticibacterium</taxon>
    </lineage>
</organism>
<evidence type="ECO:0008006" key="5">
    <source>
        <dbReference type="Google" id="ProtNLM"/>
    </source>
</evidence>
<dbReference type="PRINTS" id="PR00922">
    <property type="entry name" value="DADACBPTASE3"/>
</dbReference>
<dbReference type="GO" id="GO:0000270">
    <property type="term" value="P:peptidoglycan metabolic process"/>
    <property type="evidence" value="ECO:0007669"/>
    <property type="project" value="TreeGrafter"/>
</dbReference>
<sequence length="410" mass="46481">MKNTLVSLFLIAFLGACQVQKISNKVIHPSDDKHHLGYLFIDTITGDTLFQQNASRYFNPASTTKLFTWYSSLSLLGEKIPALKYYETADSLIFWGTGDPTFLRADFPENNTLVFLKSKANKKLIFSDANFQGKHYGQGWMWDDYLEAYQTEVSPLPIYGNLVTFNNQNIEPSYFEVLTQKSSDLKSKVLREEGQNHFSIAEKAKLKNVKIPFKTDGETLASLLSDTLNVPVIYDQNQVYDYAYATLFSEPRDSLIVPMLEHSDNMLAEQLMLMASGQISDSLSVTKAINYMLENKLSDLPQKPRWVDGSGLSRYNMFTPNDLVYLLQKIKGEIGIDKAFYILPKIGENHETYIWAKSGSMSGVYNLAGFIKTKKGKTLTFALMNNNFTKPVSTVRKEMAAFLEGIREAY</sequence>
<dbReference type="SUPFAM" id="SSF56601">
    <property type="entry name" value="beta-lactamase/transpeptidase-like"/>
    <property type="match status" value="1"/>
</dbReference>
<dbReference type="KEGG" id="als:DJ013_15670"/>
<dbReference type="OrthoDB" id="9802627at2"/>
<keyword evidence="2" id="KW-0378">Hydrolase</keyword>
<comment type="similarity">
    <text evidence="1">Belongs to the peptidase S13 family.</text>
</comment>
<proteinExistence type="inferred from homology"/>
<evidence type="ECO:0000313" key="3">
    <source>
        <dbReference type="EMBL" id="AWV99525.1"/>
    </source>
</evidence>
<dbReference type="Pfam" id="PF02113">
    <property type="entry name" value="Peptidase_S13"/>
    <property type="match status" value="1"/>
</dbReference>
<dbReference type="RefSeq" id="WP_111372893.1">
    <property type="nucleotide sequence ID" value="NZ_CP029480.1"/>
</dbReference>
<dbReference type="Proteomes" id="UP000249873">
    <property type="component" value="Chromosome"/>
</dbReference>
<dbReference type="InterPro" id="IPR012338">
    <property type="entry name" value="Beta-lactam/transpept-like"/>
</dbReference>
<evidence type="ECO:0000256" key="1">
    <source>
        <dbReference type="ARBA" id="ARBA00006096"/>
    </source>
</evidence>
<protein>
    <recommendedName>
        <fullName evidence="5">Peptidase S13</fullName>
    </recommendedName>
</protein>
<dbReference type="InterPro" id="IPR000667">
    <property type="entry name" value="Peptidase_S13"/>
</dbReference>
<dbReference type="GO" id="GO:0006508">
    <property type="term" value="P:proteolysis"/>
    <property type="evidence" value="ECO:0007669"/>
    <property type="project" value="InterPro"/>
</dbReference>
<name>A0A2Z4GER8_9BACT</name>